<dbReference type="Proteomes" id="UP000253506">
    <property type="component" value="Unassembled WGS sequence"/>
</dbReference>
<gene>
    <name evidence="4" type="ORF">DFP77_10941</name>
</gene>
<dbReference type="SUPFAM" id="SSF51338">
    <property type="entry name" value="Composite domain of metallo-dependent hydrolases"/>
    <property type="match status" value="2"/>
</dbReference>
<dbReference type="PANTHER" id="PTHR43794">
    <property type="entry name" value="AMINOHYDROLASE SSNA-RELATED"/>
    <property type="match status" value="1"/>
</dbReference>
<accession>A0A369ABZ1</accession>
<dbReference type="InterPro" id="IPR006680">
    <property type="entry name" value="Amidohydro-rel"/>
</dbReference>
<organism evidence="4 5">
    <name type="scientific">Marinomonas foliarum</name>
    <dbReference type="NCBI Taxonomy" id="491950"/>
    <lineage>
        <taxon>Bacteria</taxon>
        <taxon>Pseudomonadati</taxon>
        <taxon>Pseudomonadota</taxon>
        <taxon>Gammaproteobacteria</taxon>
        <taxon>Oceanospirillales</taxon>
        <taxon>Oceanospirillaceae</taxon>
        <taxon>Marinomonas</taxon>
    </lineage>
</organism>
<comment type="caution">
    <text evidence="4">The sequence shown here is derived from an EMBL/GenBank/DDBJ whole genome shotgun (WGS) entry which is preliminary data.</text>
</comment>
<dbReference type="EMBL" id="QPJQ01000009">
    <property type="protein sequence ID" value="RCX06645.1"/>
    <property type="molecule type" value="Genomic_DNA"/>
</dbReference>
<dbReference type="AlphaFoldDB" id="A0A369ABZ1"/>
<proteinExistence type="inferred from homology"/>
<evidence type="ECO:0000313" key="4">
    <source>
        <dbReference type="EMBL" id="RCX06645.1"/>
    </source>
</evidence>
<evidence type="ECO:0000256" key="2">
    <source>
        <dbReference type="ARBA" id="ARBA00022801"/>
    </source>
</evidence>
<evidence type="ECO:0000256" key="1">
    <source>
        <dbReference type="ARBA" id="ARBA00006745"/>
    </source>
</evidence>
<protein>
    <submittedName>
        <fullName evidence="4">Cytosine/adenosine deaminase-related metal-dependent hydrolase</fullName>
    </submittedName>
</protein>
<dbReference type="InterPro" id="IPR050287">
    <property type="entry name" value="MTA/SAH_deaminase"/>
</dbReference>
<dbReference type="OrthoDB" id="9787621at2"/>
<dbReference type="GO" id="GO:0016810">
    <property type="term" value="F:hydrolase activity, acting on carbon-nitrogen (but not peptide) bonds"/>
    <property type="evidence" value="ECO:0007669"/>
    <property type="project" value="InterPro"/>
</dbReference>
<dbReference type="Gene3D" id="2.30.40.10">
    <property type="entry name" value="Urease, subunit C, domain 1"/>
    <property type="match status" value="1"/>
</dbReference>
<dbReference type="InterPro" id="IPR011059">
    <property type="entry name" value="Metal-dep_hydrolase_composite"/>
</dbReference>
<name>A0A369ABZ1_9GAMM</name>
<reference evidence="4 5" key="1">
    <citation type="submission" date="2018-07" db="EMBL/GenBank/DDBJ databases">
        <title>Genomic Encyclopedia of Type Strains, Phase III (KMG-III): the genomes of soil and plant-associated and newly described type strains.</title>
        <authorList>
            <person name="Whitman W."/>
        </authorList>
    </citation>
    <scope>NUCLEOTIDE SEQUENCE [LARGE SCALE GENOMIC DNA]</scope>
    <source>
        <strain evidence="4 5">CECT 7731</strain>
    </source>
</reference>
<dbReference type="InterPro" id="IPR032466">
    <property type="entry name" value="Metal_Hydrolase"/>
</dbReference>
<dbReference type="NCBIfam" id="NF009059">
    <property type="entry name" value="PRK12393.1"/>
    <property type="match status" value="1"/>
</dbReference>
<dbReference type="Gene3D" id="3.20.20.140">
    <property type="entry name" value="Metal-dependent hydrolases"/>
    <property type="match status" value="1"/>
</dbReference>
<dbReference type="RefSeq" id="WP_114411507.1">
    <property type="nucleotide sequence ID" value="NZ_QPJQ01000009.1"/>
</dbReference>
<dbReference type="SUPFAM" id="SSF51556">
    <property type="entry name" value="Metallo-dependent hydrolases"/>
    <property type="match status" value="1"/>
</dbReference>
<dbReference type="PANTHER" id="PTHR43794:SF11">
    <property type="entry name" value="AMIDOHYDROLASE-RELATED DOMAIN-CONTAINING PROTEIN"/>
    <property type="match status" value="1"/>
</dbReference>
<comment type="similarity">
    <text evidence="1">Belongs to the metallo-dependent hydrolases superfamily. ATZ/TRZ family.</text>
</comment>
<evidence type="ECO:0000259" key="3">
    <source>
        <dbReference type="Pfam" id="PF01979"/>
    </source>
</evidence>
<keyword evidence="2 4" id="KW-0378">Hydrolase</keyword>
<evidence type="ECO:0000313" key="5">
    <source>
        <dbReference type="Proteomes" id="UP000253506"/>
    </source>
</evidence>
<feature type="domain" description="Amidohydrolase-related" evidence="3">
    <location>
        <begin position="50"/>
        <end position="418"/>
    </location>
</feature>
<dbReference type="Pfam" id="PF01979">
    <property type="entry name" value="Amidohydro_1"/>
    <property type="match status" value="1"/>
</dbReference>
<dbReference type="CDD" id="cd01298">
    <property type="entry name" value="ATZ_TRZ_like"/>
    <property type="match status" value="1"/>
</dbReference>
<sequence>MPQYLIRQAKAVAGYELPQDIRIKDGVIAAIAPTLDREPDDELIDASHCVVYPGFVNTHHHLAQSILKGVPAGLNQGLGEWLASVPYRFWPQITPDLMYVAAKLGLYEQLRSGVTTCADHHYLYHANTSPELEDAVWRAAEDLGIRLVLCRGGATVQGSHKGMKDSGIVPESLELSLDRLDASYKRYHDNNPFSMRRLVVAPTSLVHTSPAEDLRGYAQWAKERNLLRHSHLLEVSFDEQMAQQNFGMSAIDYAAHCDWLGDDVWFAHLVQADAHAIELLAQTKTRIAHCPTSNCRLGSGIAPVLEMEKAGIPIAIGVDGSASSENASMLQELNLAWLLHRTQGGPTATNVAQVLKWGTQNGADLLGLKTGQIAEGYAADLVLYSLDAPRYSGVHSPLEAPILCGEPALIKHSFVNGKRMVENGQVLGVDEAELIQDVKAAVQELLASSPAK</sequence>